<dbReference type="EMBL" id="KN411918">
    <property type="protein sequence ID" value="KHG19007.1"/>
    <property type="molecule type" value="Genomic_DNA"/>
</dbReference>
<proteinExistence type="predicted"/>
<dbReference type="AlphaFoldDB" id="A0A0B0P275"/>
<accession>A0A0B0P275</accession>
<evidence type="ECO:0000313" key="2">
    <source>
        <dbReference type="Proteomes" id="UP000032142"/>
    </source>
</evidence>
<reference evidence="2" key="1">
    <citation type="submission" date="2014-09" db="EMBL/GenBank/DDBJ databases">
        <authorList>
            <person name="Mudge J."/>
            <person name="Ramaraj T."/>
            <person name="Lindquist I.E."/>
            <person name="Bharti A.K."/>
            <person name="Sundararajan A."/>
            <person name="Cameron C.T."/>
            <person name="Woodward J.E."/>
            <person name="May G.D."/>
            <person name="Brubaker C."/>
            <person name="Broadhvest J."/>
            <person name="Wilkins T.A."/>
        </authorList>
    </citation>
    <scope>NUCLEOTIDE SEQUENCE</scope>
    <source>
        <strain evidence="2">cv. AKA8401</strain>
    </source>
</reference>
<gene>
    <name evidence="1" type="ORF">F383_24629</name>
</gene>
<keyword evidence="2" id="KW-1185">Reference proteome</keyword>
<name>A0A0B0P275_GOSAR</name>
<evidence type="ECO:0000313" key="1">
    <source>
        <dbReference type="EMBL" id="KHG19007.1"/>
    </source>
</evidence>
<dbReference type="Proteomes" id="UP000032142">
    <property type="component" value="Unassembled WGS sequence"/>
</dbReference>
<protein>
    <submittedName>
        <fullName evidence="1">Uncharacterized protein</fullName>
    </submittedName>
</protein>
<sequence length="29" mass="3233">MSQNMIHYHLIGPSQHNAQIGFVCTCTNS</sequence>
<organism evidence="1 2">
    <name type="scientific">Gossypium arboreum</name>
    <name type="common">Tree cotton</name>
    <name type="synonym">Gossypium nanking</name>
    <dbReference type="NCBI Taxonomy" id="29729"/>
    <lineage>
        <taxon>Eukaryota</taxon>
        <taxon>Viridiplantae</taxon>
        <taxon>Streptophyta</taxon>
        <taxon>Embryophyta</taxon>
        <taxon>Tracheophyta</taxon>
        <taxon>Spermatophyta</taxon>
        <taxon>Magnoliopsida</taxon>
        <taxon>eudicotyledons</taxon>
        <taxon>Gunneridae</taxon>
        <taxon>Pentapetalae</taxon>
        <taxon>rosids</taxon>
        <taxon>malvids</taxon>
        <taxon>Malvales</taxon>
        <taxon>Malvaceae</taxon>
        <taxon>Malvoideae</taxon>
        <taxon>Gossypium</taxon>
    </lineage>
</organism>